<proteinExistence type="predicted"/>
<sequence length="214" mass="23370">MTDNTIQSATIRILVVDDHHIVRQGLVALLNTMPGLEVIAEAGDGVEAIALYREHQPDITIMDLRLPRMNGVEAITRIREESPGARIVVLTTFDGDEDIYRALQAGARGYLLKGMDADDLTAAIRSVHAGKSRIPTVVAERLAERMSGSELTARELDVLRLIVQGRSNREIAADLHISEATVKTHINNLLSKLGVSDRTQAATTALQRGLVHLE</sequence>
<dbReference type="InterPro" id="IPR058245">
    <property type="entry name" value="NreC/VraR/RcsB-like_REC"/>
</dbReference>
<dbReference type="EMBL" id="DTKL01000032">
    <property type="protein sequence ID" value="HGY94209.1"/>
    <property type="molecule type" value="Genomic_DNA"/>
</dbReference>
<dbReference type="SUPFAM" id="SSF46894">
    <property type="entry name" value="C-terminal effector domain of the bipartite response regulators"/>
    <property type="match status" value="1"/>
</dbReference>
<evidence type="ECO:0000313" key="6">
    <source>
        <dbReference type="EMBL" id="HGY94209.1"/>
    </source>
</evidence>
<dbReference type="CDD" id="cd06170">
    <property type="entry name" value="LuxR_C_like"/>
    <property type="match status" value="1"/>
</dbReference>
<dbReference type="InterPro" id="IPR001789">
    <property type="entry name" value="Sig_transdc_resp-reg_receiver"/>
</dbReference>
<dbReference type="AlphaFoldDB" id="A0A7V4XS54"/>
<dbReference type="CDD" id="cd17535">
    <property type="entry name" value="REC_NarL-like"/>
    <property type="match status" value="1"/>
</dbReference>
<dbReference type="GO" id="GO:0003677">
    <property type="term" value="F:DNA binding"/>
    <property type="evidence" value="ECO:0007669"/>
    <property type="project" value="UniProtKB-KW"/>
</dbReference>
<dbReference type="InterPro" id="IPR039420">
    <property type="entry name" value="WalR-like"/>
</dbReference>
<gene>
    <name evidence="6" type="ORF">ENW50_05925</name>
</gene>
<dbReference type="Pfam" id="PF00196">
    <property type="entry name" value="GerE"/>
    <property type="match status" value="1"/>
</dbReference>
<dbReference type="InterPro" id="IPR000792">
    <property type="entry name" value="Tscrpt_reg_LuxR_C"/>
</dbReference>
<dbReference type="PANTHER" id="PTHR43214">
    <property type="entry name" value="TWO-COMPONENT RESPONSE REGULATOR"/>
    <property type="match status" value="1"/>
</dbReference>
<organism evidence="6">
    <name type="scientific">Acidobacterium capsulatum</name>
    <dbReference type="NCBI Taxonomy" id="33075"/>
    <lineage>
        <taxon>Bacteria</taxon>
        <taxon>Pseudomonadati</taxon>
        <taxon>Acidobacteriota</taxon>
        <taxon>Terriglobia</taxon>
        <taxon>Terriglobales</taxon>
        <taxon>Acidobacteriaceae</taxon>
        <taxon>Acidobacterium</taxon>
    </lineage>
</organism>
<dbReference type="GO" id="GO:0000160">
    <property type="term" value="P:phosphorelay signal transduction system"/>
    <property type="evidence" value="ECO:0007669"/>
    <property type="project" value="InterPro"/>
</dbReference>
<accession>A0A7V4XS54</accession>
<comment type="caution">
    <text evidence="6">The sequence shown here is derived from an EMBL/GenBank/DDBJ whole genome shotgun (WGS) entry which is preliminary data.</text>
</comment>
<evidence type="ECO:0000259" key="4">
    <source>
        <dbReference type="PROSITE" id="PS50043"/>
    </source>
</evidence>
<dbReference type="SMART" id="SM00448">
    <property type="entry name" value="REC"/>
    <property type="match status" value="1"/>
</dbReference>
<dbReference type="Gene3D" id="3.40.50.2300">
    <property type="match status" value="1"/>
</dbReference>
<dbReference type="SMART" id="SM00421">
    <property type="entry name" value="HTH_LUXR"/>
    <property type="match status" value="1"/>
</dbReference>
<feature type="modified residue" description="4-aspartylphosphate" evidence="3">
    <location>
        <position position="63"/>
    </location>
</feature>
<keyword evidence="2" id="KW-0238">DNA-binding</keyword>
<dbReference type="PRINTS" id="PR00038">
    <property type="entry name" value="HTHLUXR"/>
</dbReference>
<dbReference type="PROSITE" id="PS00622">
    <property type="entry name" value="HTH_LUXR_1"/>
    <property type="match status" value="1"/>
</dbReference>
<evidence type="ECO:0000256" key="3">
    <source>
        <dbReference type="PROSITE-ProRule" id="PRU00169"/>
    </source>
</evidence>
<feature type="domain" description="Response regulatory" evidence="5">
    <location>
        <begin position="12"/>
        <end position="128"/>
    </location>
</feature>
<evidence type="ECO:0000256" key="1">
    <source>
        <dbReference type="ARBA" id="ARBA00022553"/>
    </source>
</evidence>
<dbReference type="GO" id="GO:0006355">
    <property type="term" value="P:regulation of DNA-templated transcription"/>
    <property type="evidence" value="ECO:0007669"/>
    <property type="project" value="InterPro"/>
</dbReference>
<dbReference type="PROSITE" id="PS50110">
    <property type="entry name" value="RESPONSE_REGULATORY"/>
    <property type="match status" value="1"/>
</dbReference>
<name>A0A7V4XS54_9BACT</name>
<feature type="domain" description="HTH luxR-type" evidence="4">
    <location>
        <begin position="144"/>
        <end position="209"/>
    </location>
</feature>
<evidence type="ECO:0000256" key="2">
    <source>
        <dbReference type="ARBA" id="ARBA00023125"/>
    </source>
</evidence>
<reference evidence="6" key="1">
    <citation type="journal article" date="2020" name="mSystems">
        <title>Genome- and Community-Level Interaction Insights into Carbon Utilization and Element Cycling Functions of Hydrothermarchaeota in Hydrothermal Sediment.</title>
        <authorList>
            <person name="Zhou Z."/>
            <person name="Liu Y."/>
            <person name="Xu W."/>
            <person name="Pan J."/>
            <person name="Luo Z.H."/>
            <person name="Li M."/>
        </authorList>
    </citation>
    <scope>NUCLEOTIDE SEQUENCE [LARGE SCALE GENOMIC DNA]</scope>
    <source>
        <strain evidence="6">SpSt-855</strain>
    </source>
</reference>
<dbReference type="PROSITE" id="PS50043">
    <property type="entry name" value="HTH_LUXR_2"/>
    <property type="match status" value="1"/>
</dbReference>
<dbReference type="InterPro" id="IPR016032">
    <property type="entry name" value="Sig_transdc_resp-reg_C-effctor"/>
</dbReference>
<dbReference type="InterPro" id="IPR011006">
    <property type="entry name" value="CheY-like_superfamily"/>
</dbReference>
<keyword evidence="1 3" id="KW-0597">Phosphoprotein</keyword>
<dbReference type="SUPFAM" id="SSF52172">
    <property type="entry name" value="CheY-like"/>
    <property type="match status" value="1"/>
</dbReference>
<dbReference type="Pfam" id="PF00072">
    <property type="entry name" value="Response_reg"/>
    <property type="match status" value="1"/>
</dbReference>
<protein>
    <submittedName>
        <fullName evidence="6">Response regulator transcription factor</fullName>
    </submittedName>
</protein>
<dbReference type="PANTHER" id="PTHR43214:SF43">
    <property type="entry name" value="TWO-COMPONENT RESPONSE REGULATOR"/>
    <property type="match status" value="1"/>
</dbReference>
<evidence type="ECO:0000259" key="5">
    <source>
        <dbReference type="PROSITE" id="PS50110"/>
    </source>
</evidence>